<accession>A0A699K1S8</accession>
<proteinExistence type="predicted"/>
<gene>
    <name evidence="1" type="ORF">Tci_641993</name>
</gene>
<sequence>QFILTSNLYETNKKIKCLATAVVIPEGKHNMSIIEGTYDKVNAVVKKVRIMDDSKGTELKKKLRNACFHENLVAFLGCESDNVYNYYAYEEGGITLANHIRRHPYVEMDEFSMKIIT</sequence>
<name>A0A699K1S8_TANCI</name>
<organism evidence="1">
    <name type="scientific">Tanacetum cinerariifolium</name>
    <name type="common">Dalmatian daisy</name>
    <name type="synonym">Chrysanthemum cinerariifolium</name>
    <dbReference type="NCBI Taxonomy" id="118510"/>
    <lineage>
        <taxon>Eukaryota</taxon>
        <taxon>Viridiplantae</taxon>
        <taxon>Streptophyta</taxon>
        <taxon>Embryophyta</taxon>
        <taxon>Tracheophyta</taxon>
        <taxon>Spermatophyta</taxon>
        <taxon>Magnoliopsida</taxon>
        <taxon>eudicotyledons</taxon>
        <taxon>Gunneridae</taxon>
        <taxon>Pentapetalae</taxon>
        <taxon>asterids</taxon>
        <taxon>campanulids</taxon>
        <taxon>Asterales</taxon>
        <taxon>Asteraceae</taxon>
        <taxon>Asteroideae</taxon>
        <taxon>Anthemideae</taxon>
        <taxon>Anthemidinae</taxon>
        <taxon>Tanacetum</taxon>
    </lineage>
</organism>
<comment type="caution">
    <text evidence="1">The sequence shown here is derived from an EMBL/GenBank/DDBJ whole genome shotgun (WGS) entry which is preliminary data.</text>
</comment>
<keyword evidence="1" id="KW-0808">Transferase</keyword>
<dbReference type="GO" id="GO:0016301">
    <property type="term" value="F:kinase activity"/>
    <property type="evidence" value="ECO:0007669"/>
    <property type="project" value="UniProtKB-KW"/>
</dbReference>
<protein>
    <submittedName>
        <fullName evidence="1">Serine/threonine-protein kinase/endoribonuclease IRE1</fullName>
    </submittedName>
</protein>
<dbReference type="AlphaFoldDB" id="A0A699K1S8"/>
<evidence type="ECO:0000313" key="1">
    <source>
        <dbReference type="EMBL" id="GFA70021.1"/>
    </source>
</evidence>
<dbReference type="EMBL" id="BKCJ010471359">
    <property type="protein sequence ID" value="GFA70021.1"/>
    <property type="molecule type" value="Genomic_DNA"/>
</dbReference>
<keyword evidence="1" id="KW-0418">Kinase</keyword>
<feature type="non-terminal residue" evidence="1">
    <location>
        <position position="1"/>
    </location>
</feature>
<dbReference type="Gene3D" id="1.10.510.10">
    <property type="entry name" value="Transferase(Phosphotransferase) domain 1"/>
    <property type="match status" value="1"/>
</dbReference>
<reference evidence="1" key="1">
    <citation type="journal article" date="2019" name="Sci. Rep.">
        <title>Draft genome of Tanacetum cinerariifolium, the natural source of mosquito coil.</title>
        <authorList>
            <person name="Yamashiro T."/>
            <person name="Shiraishi A."/>
            <person name="Satake H."/>
            <person name="Nakayama K."/>
        </authorList>
    </citation>
    <scope>NUCLEOTIDE SEQUENCE</scope>
</reference>